<dbReference type="EMBL" id="JAVYJV010000008">
    <property type="protein sequence ID" value="KAK4364238.1"/>
    <property type="molecule type" value="Genomic_DNA"/>
</dbReference>
<comment type="caution">
    <text evidence="2">The sequence shown here is derived from an EMBL/GenBank/DDBJ whole genome shotgun (WGS) entry which is preliminary data.</text>
</comment>
<feature type="compositionally biased region" description="Low complexity" evidence="1">
    <location>
        <begin position="269"/>
        <end position="278"/>
    </location>
</feature>
<dbReference type="PANTHER" id="PTHR37696">
    <property type="entry name" value="ADENYLOSUCCINATE SYNTHETASE-RELATED"/>
    <property type="match status" value="1"/>
</dbReference>
<organism evidence="2 3">
    <name type="scientific">Anisodus tanguticus</name>
    <dbReference type="NCBI Taxonomy" id="243964"/>
    <lineage>
        <taxon>Eukaryota</taxon>
        <taxon>Viridiplantae</taxon>
        <taxon>Streptophyta</taxon>
        <taxon>Embryophyta</taxon>
        <taxon>Tracheophyta</taxon>
        <taxon>Spermatophyta</taxon>
        <taxon>Magnoliopsida</taxon>
        <taxon>eudicotyledons</taxon>
        <taxon>Gunneridae</taxon>
        <taxon>Pentapetalae</taxon>
        <taxon>asterids</taxon>
        <taxon>lamiids</taxon>
        <taxon>Solanales</taxon>
        <taxon>Solanaceae</taxon>
        <taxon>Solanoideae</taxon>
        <taxon>Hyoscyameae</taxon>
        <taxon>Anisodus</taxon>
    </lineage>
</organism>
<feature type="compositionally biased region" description="Basic and acidic residues" evidence="1">
    <location>
        <begin position="316"/>
        <end position="338"/>
    </location>
</feature>
<sequence length="338" mass="36174">MDPRIDKLVRRTTMVATLTASYFLLTADYGPEPNILDPLLLVASLIKPHPKSLKLTAFRVLKRSLWSVVPACLKDLQIGFNTTYNIPFRPSLALCLLVQSACPRGLLGSTSSVSSGNSVAEAQLENYDNGNGSSSSNAPKKPAWSKPSHGVVELINSTTRAVTYSLRMLAKRSLILNAWRNPAALGIPNNFWRNVMGPCRGLRSFCGQSESLIAATSSSPSLSLTSLEQIISSSSDRSSSKVVASTIAGNTYTFSSEDSVAETHHENSDNGNRGSSSNAAKKPAWNKLSNGVVEIKNAILSAEHSLKESIFGPKKGVQESDADKVAPSSLEKHQKSGG</sequence>
<keyword evidence="3" id="KW-1185">Reference proteome</keyword>
<evidence type="ECO:0000256" key="1">
    <source>
        <dbReference type="SAM" id="MobiDB-lite"/>
    </source>
</evidence>
<reference evidence="2" key="1">
    <citation type="submission" date="2023-12" db="EMBL/GenBank/DDBJ databases">
        <title>Genome assembly of Anisodus tanguticus.</title>
        <authorList>
            <person name="Wang Y.-J."/>
        </authorList>
    </citation>
    <scope>NUCLEOTIDE SEQUENCE</scope>
    <source>
        <strain evidence="2">KB-2021</strain>
        <tissue evidence="2">Leaf</tissue>
    </source>
</reference>
<feature type="region of interest" description="Disordered" evidence="1">
    <location>
        <begin position="125"/>
        <end position="147"/>
    </location>
</feature>
<feature type="compositionally biased region" description="Low complexity" evidence="1">
    <location>
        <begin position="129"/>
        <end position="147"/>
    </location>
</feature>
<protein>
    <submittedName>
        <fullName evidence="2">Uncharacterized protein</fullName>
    </submittedName>
</protein>
<name>A0AAE1VBY7_9SOLA</name>
<evidence type="ECO:0000313" key="2">
    <source>
        <dbReference type="EMBL" id="KAK4364238.1"/>
    </source>
</evidence>
<feature type="region of interest" description="Disordered" evidence="1">
    <location>
        <begin position="310"/>
        <end position="338"/>
    </location>
</feature>
<dbReference type="AlphaFoldDB" id="A0AAE1VBY7"/>
<feature type="region of interest" description="Disordered" evidence="1">
    <location>
        <begin position="257"/>
        <end position="282"/>
    </location>
</feature>
<evidence type="ECO:0000313" key="3">
    <source>
        <dbReference type="Proteomes" id="UP001291623"/>
    </source>
</evidence>
<dbReference type="PANTHER" id="PTHR37696:SF1">
    <property type="entry name" value="ADENYLOSUCCINATE SYNTHETASE-RELATED"/>
    <property type="match status" value="1"/>
</dbReference>
<dbReference type="Proteomes" id="UP001291623">
    <property type="component" value="Unassembled WGS sequence"/>
</dbReference>
<gene>
    <name evidence="2" type="ORF">RND71_015596</name>
</gene>
<proteinExistence type="predicted"/>
<accession>A0AAE1VBY7</accession>